<accession>A0A4Y9ZDY1</accession>
<reference evidence="2 3" key="1">
    <citation type="submission" date="2019-02" db="EMBL/GenBank/DDBJ databases">
        <title>Genome sequencing of the rare red list fungi Hericium alpestre (H. flagellum).</title>
        <authorList>
            <person name="Buettner E."/>
            <person name="Kellner H."/>
        </authorList>
    </citation>
    <scope>NUCLEOTIDE SEQUENCE [LARGE SCALE GENOMIC DNA]</scope>
    <source>
        <strain evidence="2 3">DSM 108284</strain>
    </source>
</reference>
<keyword evidence="3" id="KW-1185">Reference proteome</keyword>
<evidence type="ECO:0008006" key="4">
    <source>
        <dbReference type="Google" id="ProtNLM"/>
    </source>
</evidence>
<dbReference type="Proteomes" id="UP000298061">
    <property type="component" value="Unassembled WGS sequence"/>
</dbReference>
<evidence type="ECO:0000313" key="3">
    <source>
        <dbReference type="Proteomes" id="UP000298061"/>
    </source>
</evidence>
<gene>
    <name evidence="2" type="ORF">EWM64_g10986</name>
</gene>
<feature type="signal peptide" evidence="1">
    <location>
        <begin position="1"/>
        <end position="25"/>
    </location>
</feature>
<dbReference type="EMBL" id="SFCI01003454">
    <property type="protein sequence ID" value="TFY73026.1"/>
    <property type="molecule type" value="Genomic_DNA"/>
</dbReference>
<organism evidence="2 3">
    <name type="scientific">Hericium alpestre</name>
    <dbReference type="NCBI Taxonomy" id="135208"/>
    <lineage>
        <taxon>Eukaryota</taxon>
        <taxon>Fungi</taxon>
        <taxon>Dikarya</taxon>
        <taxon>Basidiomycota</taxon>
        <taxon>Agaricomycotina</taxon>
        <taxon>Agaricomycetes</taxon>
        <taxon>Russulales</taxon>
        <taxon>Hericiaceae</taxon>
        <taxon>Hericium</taxon>
    </lineage>
</organism>
<feature type="chain" id="PRO_5021276267" description="LysM domain-containing protein" evidence="1">
    <location>
        <begin position="26"/>
        <end position="64"/>
    </location>
</feature>
<name>A0A4Y9ZDY1_9AGAM</name>
<dbReference type="AlphaFoldDB" id="A0A4Y9ZDY1"/>
<proteinExistence type="predicted"/>
<evidence type="ECO:0000313" key="2">
    <source>
        <dbReference type="EMBL" id="TFY73026.1"/>
    </source>
</evidence>
<comment type="caution">
    <text evidence="2">The sequence shown here is derived from an EMBL/GenBank/DDBJ whole genome shotgun (WGS) entry which is preliminary data.</text>
</comment>
<keyword evidence="1" id="KW-0732">Signal</keyword>
<sequence>MKLVSLVRFLVFGTALLVASVAVQANYDRIYVVNTGDTCDSVVAQQHVPTSVALFQSFYSTVLA</sequence>
<protein>
    <recommendedName>
        <fullName evidence="4">LysM domain-containing protein</fullName>
    </recommendedName>
</protein>
<evidence type="ECO:0000256" key="1">
    <source>
        <dbReference type="SAM" id="SignalP"/>
    </source>
</evidence>